<comment type="caution">
    <text evidence="2">The sequence shown here is derived from an EMBL/GenBank/DDBJ whole genome shotgun (WGS) entry which is preliminary data.</text>
</comment>
<evidence type="ECO:0000313" key="2">
    <source>
        <dbReference type="EMBL" id="KHL04953.1"/>
    </source>
</evidence>
<feature type="transmembrane region" description="Helical" evidence="1">
    <location>
        <begin position="94"/>
        <end position="114"/>
    </location>
</feature>
<dbReference type="RefSeq" id="WP_043119958.1">
    <property type="nucleotide sequence ID" value="NZ_JTDL01000037.1"/>
</dbReference>
<keyword evidence="1" id="KW-0472">Membrane</keyword>
<dbReference type="EMBL" id="JTDL01000037">
    <property type="protein sequence ID" value="KHL04953.1"/>
    <property type="molecule type" value="Genomic_DNA"/>
</dbReference>
<evidence type="ECO:0000256" key="1">
    <source>
        <dbReference type="SAM" id="Phobius"/>
    </source>
</evidence>
<dbReference type="AlphaFoldDB" id="A0A0B2ASN5"/>
<dbReference type="Proteomes" id="UP000030982">
    <property type="component" value="Unassembled WGS sequence"/>
</dbReference>
<gene>
    <name evidence="2" type="ORF">LK10_02950</name>
</gene>
<proteinExistence type="predicted"/>
<reference evidence="2 3" key="1">
    <citation type="submission" date="2014-09" db="EMBL/GenBank/DDBJ databases">
        <title>Genome sequence of Sinomonas sp. MUSC 117.</title>
        <authorList>
            <person name="Lee L.-H."/>
        </authorList>
    </citation>
    <scope>NUCLEOTIDE SEQUENCE [LARGE SCALE GENOMIC DNA]</scope>
    <source>
        <strain evidence="2 3">MUSC 117</strain>
    </source>
</reference>
<accession>A0A0B2ASN5</accession>
<keyword evidence="1" id="KW-0812">Transmembrane</keyword>
<protein>
    <submittedName>
        <fullName evidence="2">Uncharacterized protein</fullName>
    </submittedName>
</protein>
<dbReference type="OrthoDB" id="4964408at2"/>
<keyword evidence="1" id="KW-1133">Transmembrane helix</keyword>
<feature type="transmembrane region" description="Helical" evidence="1">
    <location>
        <begin position="61"/>
        <end position="82"/>
    </location>
</feature>
<organism evidence="2 3">
    <name type="scientific">Sinomonas humi</name>
    <dbReference type="NCBI Taxonomy" id="1338436"/>
    <lineage>
        <taxon>Bacteria</taxon>
        <taxon>Bacillati</taxon>
        <taxon>Actinomycetota</taxon>
        <taxon>Actinomycetes</taxon>
        <taxon>Micrococcales</taxon>
        <taxon>Micrococcaceae</taxon>
        <taxon>Sinomonas</taxon>
    </lineage>
</organism>
<sequence>MERAQAKELASALRKRGVGESALPGLLAKADEISVEQGDRFRPCLFAEQVPRSKHQSTGKILGNLAAYFAILALGVPLAVKLLTGASLGLRGQLAYLGCAIVILLALVLTAASLDRRLPAGWKPEGDPERKA</sequence>
<name>A0A0B2ASN5_9MICC</name>
<evidence type="ECO:0000313" key="3">
    <source>
        <dbReference type="Proteomes" id="UP000030982"/>
    </source>
</evidence>
<keyword evidence="3" id="KW-1185">Reference proteome</keyword>